<reference evidence="1 2" key="1">
    <citation type="journal article" date="2019" name="Environ. Microbiol.">
        <title>At the nexus of three kingdoms: the genome of the mycorrhizal fungus Gigaspora margarita provides insights into plant, endobacterial and fungal interactions.</title>
        <authorList>
            <person name="Venice F."/>
            <person name="Ghignone S."/>
            <person name="Salvioli di Fossalunga A."/>
            <person name="Amselem J."/>
            <person name="Novero M."/>
            <person name="Xianan X."/>
            <person name="Sedzielewska Toro K."/>
            <person name="Morin E."/>
            <person name="Lipzen A."/>
            <person name="Grigoriev I.V."/>
            <person name="Henrissat B."/>
            <person name="Martin F.M."/>
            <person name="Bonfante P."/>
        </authorList>
    </citation>
    <scope>NUCLEOTIDE SEQUENCE [LARGE SCALE GENOMIC DNA]</scope>
    <source>
        <strain evidence="1 2">BEG34</strain>
    </source>
</reference>
<comment type="caution">
    <text evidence="1">The sequence shown here is derived from an EMBL/GenBank/DDBJ whole genome shotgun (WGS) entry which is preliminary data.</text>
</comment>
<sequence length="215" mass="24900">MSIYSSFLICASTLKSFLSQLSNNILASIVDKFYKLITKYLNRISGHAKFTSPQVSAYLLDIHNYYIPNKFVTIYLHSFKTYPTNEWTKYTQNIAENINELNNNLDADSEQDAPDESFIISSFDGKLTTANLHIDYQYRGLSLRNICLNDLTNNYIYNTDSVHSQNKTYIQRIKRKETERIVILSGKGIPKIDDIENADCYVLCILMLFKLWKTV</sequence>
<proteinExistence type="predicted"/>
<dbReference type="OrthoDB" id="2489820at2759"/>
<evidence type="ECO:0000313" key="1">
    <source>
        <dbReference type="EMBL" id="KAF0552273.1"/>
    </source>
</evidence>
<accession>A0A8H4B1A6</accession>
<organism evidence="1 2">
    <name type="scientific">Gigaspora margarita</name>
    <dbReference type="NCBI Taxonomy" id="4874"/>
    <lineage>
        <taxon>Eukaryota</taxon>
        <taxon>Fungi</taxon>
        <taxon>Fungi incertae sedis</taxon>
        <taxon>Mucoromycota</taxon>
        <taxon>Glomeromycotina</taxon>
        <taxon>Glomeromycetes</taxon>
        <taxon>Diversisporales</taxon>
        <taxon>Gigasporaceae</taxon>
        <taxon>Gigaspora</taxon>
    </lineage>
</organism>
<name>A0A8H4B1A6_GIGMA</name>
<dbReference type="EMBL" id="WTPW01000069">
    <property type="protein sequence ID" value="KAF0552273.1"/>
    <property type="molecule type" value="Genomic_DNA"/>
</dbReference>
<keyword evidence="2" id="KW-1185">Reference proteome</keyword>
<dbReference type="Proteomes" id="UP000439903">
    <property type="component" value="Unassembled WGS sequence"/>
</dbReference>
<evidence type="ECO:0000313" key="2">
    <source>
        <dbReference type="Proteomes" id="UP000439903"/>
    </source>
</evidence>
<gene>
    <name evidence="1" type="ORF">F8M41_022227</name>
</gene>
<protein>
    <submittedName>
        <fullName evidence="1">Uncharacterized protein</fullName>
    </submittedName>
</protein>
<dbReference type="AlphaFoldDB" id="A0A8H4B1A6"/>